<reference evidence="1" key="1">
    <citation type="submission" date="2024-09" db="EMBL/GenBank/DDBJ databases">
        <title>Black Yeasts Isolated from many extreme environments.</title>
        <authorList>
            <person name="Coleine C."/>
            <person name="Stajich J.E."/>
            <person name="Selbmann L."/>
        </authorList>
    </citation>
    <scope>NUCLEOTIDE SEQUENCE</scope>
    <source>
        <strain evidence="1">CCFEE 5737</strain>
    </source>
</reference>
<keyword evidence="2" id="KW-1185">Reference proteome</keyword>
<comment type="caution">
    <text evidence="1">The sequence shown here is derived from an EMBL/GenBank/DDBJ whole genome shotgun (WGS) entry which is preliminary data.</text>
</comment>
<gene>
    <name evidence="1" type="ORF">LTS18_005617</name>
</gene>
<evidence type="ECO:0000313" key="1">
    <source>
        <dbReference type="EMBL" id="KAK3079146.1"/>
    </source>
</evidence>
<feature type="non-terminal residue" evidence="1">
    <location>
        <position position="1"/>
    </location>
</feature>
<dbReference type="Proteomes" id="UP001186974">
    <property type="component" value="Unassembled WGS sequence"/>
</dbReference>
<sequence>TEYLIDGQTLTPGGVIVVAGTTISLSPRATVVLVNGVTQTLFPATMTLTRTAVRMTADGAIETDYVSESGRARASGVTGEGGVGASGSPGLQSAAAATMGENDSRVIGLFFALMVGLVGAFLL</sequence>
<name>A0ACC3DRI3_9PEZI</name>
<evidence type="ECO:0000313" key="2">
    <source>
        <dbReference type="Proteomes" id="UP001186974"/>
    </source>
</evidence>
<protein>
    <submittedName>
        <fullName evidence="1">Uncharacterized protein</fullName>
    </submittedName>
</protein>
<accession>A0ACC3DRI3</accession>
<proteinExistence type="predicted"/>
<dbReference type="EMBL" id="JAWDJW010001343">
    <property type="protein sequence ID" value="KAK3079146.1"/>
    <property type="molecule type" value="Genomic_DNA"/>
</dbReference>
<organism evidence="1 2">
    <name type="scientific">Coniosporium uncinatum</name>
    <dbReference type="NCBI Taxonomy" id="93489"/>
    <lineage>
        <taxon>Eukaryota</taxon>
        <taxon>Fungi</taxon>
        <taxon>Dikarya</taxon>
        <taxon>Ascomycota</taxon>
        <taxon>Pezizomycotina</taxon>
        <taxon>Dothideomycetes</taxon>
        <taxon>Dothideomycetes incertae sedis</taxon>
        <taxon>Coniosporium</taxon>
    </lineage>
</organism>